<dbReference type="Pfam" id="PF02566">
    <property type="entry name" value="OsmC"/>
    <property type="match status" value="1"/>
</dbReference>
<gene>
    <name evidence="2" type="ORF">Sps_03881</name>
</gene>
<dbReference type="FunFam" id="3.30.300.20:FF:000037">
    <property type="entry name" value="Organic hydroperoxide resistance protein"/>
    <property type="match status" value="1"/>
</dbReference>
<evidence type="ECO:0000313" key="3">
    <source>
        <dbReference type="Proteomes" id="UP000189545"/>
    </source>
</evidence>
<dbReference type="GO" id="GO:0006979">
    <property type="term" value="P:response to oxidative stress"/>
    <property type="evidence" value="ECO:0007669"/>
    <property type="project" value="InterPro"/>
</dbReference>
<sequence length="160" mass="17077">MTTYNHSTHIRELIEEERLIMKAIYQTKATASAGRNGNVETDDGKLSLSLSYPKEMGGSGESTNPEQLFAAGYSACFSNAILHVARETKLALTQAPVTATIAIGVREEGGFGLTAALSVTLDLPQEQAEQLVKAAHQVCPYSNAVRGNIDVALTVNGRLI</sequence>
<dbReference type="NCBIfam" id="TIGR03561">
    <property type="entry name" value="organ_hyd_perox"/>
    <property type="match status" value="1"/>
</dbReference>
<name>A0A1S6HTV4_9GAMM</name>
<evidence type="ECO:0000256" key="1">
    <source>
        <dbReference type="ARBA" id="ARBA00007378"/>
    </source>
</evidence>
<evidence type="ECO:0000313" key="2">
    <source>
        <dbReference type="EMBL" id="AQS38996.1"/>
    </source>
</evidence>
<reference evidence="2 3" key="1">
    <citation type="submission" date="2016-03" db="EMBL/GenBank/DDBJ databases">
        <title>Complete genome sequence of Shewanella psychrophila WP2, a deep sea bacterium isolated from west Pacific sediment.</title>
        <authorList>
            <person name="Xu G."/>
            <person name="Jian H."/>
        </authorList>
    </citation>
    <scope>NUCLEOTIDE SEQUENCE [LARGE SCALE GENOMIC DNA]</scope>
    <source>
        <strain evidence="2 3">WP2</strain>
    </source>
</reference>
<protein>
    <submittedName>
        <fullName evidence="2">Peroxiredoxin, Ohr subfamily</fullName>
    </submittedName>
</protein>
<dbReference type="AlphaFoldDB" id="A0A1S6HTV4"/>
<organism evidence="2 3">
    <name type="scientific">Shewanella psychrophila</name>
    <dbReference type="NCBI Taxonomy" id="225848"/>
    <lineage>
        <taxon>Bacteria</taxon>
        <taxon>Pseudomonadati</taxon>
        <taxon>Pseudomonadota</taxon>
        <taxon>Gammaproteobacteria</taxon>
        <taxon>Alteromonadales</taxon>
        <taxon>Shewanellaceae</taxon>
        <taxon>Shewanella</taxon>
    </lineage>
</organism>
<dbReference type="InterPro" id="IPR019953">
    <property type="entry name" value="OHR"/>
</dbReference>
<dbReference type="Proteomes" id="UP000189545">
    <property type="component" value="Chromosome"/>
</dbReference>
<dbReference type="SUPFAM" id="SSF82784">
    <property type="entry name" value="OsmC-like"/>
    <property type="match status" value="1"/>
</dbReference>
<comment type="similarity">
    <text evidence="1">Belongs to the OsmC/Ohr family.</text>
</comment>
<dbReference type="PANTHER" id="PTHR33797:SF2">
    <property type="entry name" value="ORGANIC HYDROPEROXIDE RESISTANCE PROTEIN-LIKE"/>
    <property type="match status" value="1"/>
</dbReference>
<dbReference type="EMBL" id="CP014782">
    <property type="protein sequence ID" value="AQS38996.1"/>
    <property type="molecule type" value="Genomic_DNA"/>
</dbReference>
<dbReference type="InterPro" id="IPR003718">
    <property type="entry name" value="OsmC/Ohr_fam"/>
</dbReference>
<dbReference type="InterPro" id="IPR036102">
    <property type="entry name" value="OsmC/Ohrsf"/>
</dbReference>
<dbReference type="PANTHER" id="PTHR33797">
    <property type="entry name" value="ORGANIC HYDROPEROXIDE RESISTANCE PROTEIN-LIKE"/>
    <property type="match status" value="1"/>
</dbReference>
<dbReference type="Gene3D" id="3.30.300.20">
    <property type="match status" value="1"/>
</dbReference>
<dbReference type="InterPro" id="IPR015946">
    <property type="entry name" value="KH_dom-like_a/b"/>
</dbReference>
<keyword evidence="3" id="KW-1185">Reference proteome</keyword>
<accession>A0A1S6HTV4</accession>
<dbReference type="KEGG" id="spsw:Sps_03881"/>
<dbReference type="Gene3D" id="2.20.25.10">
    <property type="match status" value="1"/>
</dbReference>
<dbReference type="STRING" id="225848.Sps_03881"/>
<proteinExistence type="inferred from homology"/>